<feature type="transmembrane region" description="Helical" evidence="2">
    <location>
        <begin position="87"/>
        <end position="106"/>
    </location>
</feature>
<feature type="transmembrane region" description="Helical" evidence="2">
    <location>
        <begin position="126"/>
        <end position="145"/>
    </location>
</feature>
<feature type="region of interest" description="Disordered" evidence="1">
    <location>
        <begin position="1"/>
        <end position="32"/>
    </location>
</feature>
<gene>
    <name evidence="3" type="ORF">NC998_05935</name>
</gene>
<evidence type="ECO:0000313" key="3">
    <source>
        <dbReference type="EMBL" id="MEP0816630.1"/>
    </source>
</evidence>
<sequence length="149" mass="16205">MSLESHPASASSPKSWDFAEPPEFAEPPLPQTIDLLPPLELAPAPPSLEIAADSPAAIASDPINAEPTARPWSLPSATELQPARLRVGLFFVGSGATSLALLWLYIKWVCPEFGPAEQMTYYWQPYIWFVGLGVAGLFMLGREVMRGKP</sequence>
<evidence type="ECO:0000256" key="2">
    <source>
        <dbReference type="SAM" id="Phobius"/>
    </source>
</evidence>
<proteinExistence type="predicted"/>
<name>A0ABV0J4F1_9CYAN</name>
<accession>A0ABV0J4F1</accession>
<keyword evidence="2" id="KW-0472">Membrane</keyword>
<evidence type="ECO:0000313" key="4">
    <source>
        <dbReference type="Proteomes" id="UP001464891"/>
    </source>
</evidence>
<protein>
    <submittedName>
        <fullName evidence="3">Uncharacterized protein</fullName>
    </submittedName>
</protein>
<keyword evidence="4" id="KW-1185">Reference proteome</keyword>
<evidence type="ECO:0000256" key="1">
    <source>
        <dbReference type="SAM" id="MobiDB-lite"/>
    </source>
</evidence>
<reference evidence="3 4" key="1">
    <citation type="submission" date="2022-04" db="EMBL/GenBank/DDBJ databases">
        <title>Positive selection, recombination, and allopatry shape intraspecific diversity of widespread and dominant cyanobacteria.</title>
        <authorList>
            <person name="Wei J."/>
            <person name="Shu W."/>
            <person name="Hu C."/>
        </authorList>
    </citation>
    <scope>NUCLEOTIDE SEQUENCE [LARGE SCALE GENOMIC DNA]</scope>
    <source>
        <strain evidence="3 4">GB2-A4</strain>
    </source>
</reference>
<organism evidence="3 4">
    <name type="scientific">Trichocoleus desertorum GB2-A4</name>
    <dbReference type="NCBI Taxonomy" id="2933944"/>
    <lineage>
        <taxon>Bacteria</taxon>
        <taxon>Bacillati</taxon>
        <taxon>Cyanobacteriota</taxon>
        <taxon>Cyanophyceae</taxon>
        <taxon>Leptolyngbyales</taxon>
        <taxon>Trichocoleusaceae</taxon>
        <taxon>Trichocoleus</taxon>
    </lineage>
</organism>
<dbReference type="Proteomes" id="UP001464891">
    <property type="component" value="Unassembled WGS sequence"/>
</dbReference>
<keyword evidence="2" id="KW-1133">Transmembrane helix</keyword>
<keyword evidence="2" id="KW-0812">Transmembrane</keyword>
<dbReference type="EMBL" id="JAMPKM010000002">
    <property type="protein sequence ID" value="MEP0816630.1"/>
    <property type="molecule type" value="Genomic_DNA"/>
</dbReference>
<dbReference type="RefSeq" id="WP_190434118.1">
    <property type="nucleotide sequence ID" value="NZ_JAMPKM010000002.1"/>
</dbReference>
<comment type="caution">
    <text evidence="3">The sequence shown here is derived from an EMBL/GenBank/DDBJ whole genome shotgun (WGS) entry which is preliminary data.</text>
</comment>